<evidence type="ECO:0000313" key="1">
    <source>
        <dbReference type="EMBL" id="RRB18020.1"/>
    </source>
</evidence>
<gene>
    <name evidence="1" type="ORF">EHT87_07035</name>
</gene>
<comment type="caution">
    <text evidence="1">The sequence shown here is derived from an EMBL/GenBank/DDBJ whole genome shotgun (WGS) entry which is preliminary data.</text>
</comment>
<proteinExistence type="predicted"/>
<protein>
    <recommendedName>
        <fullName evidence="3">DUF4595 domain-containing protein</fullName>
    </recommendedName>
</protein>
<dbReference type="EMBL" id="RQJP01000001">
    <property type="protein sequence ID" value="RRB18020.1"/>
    <property type="molecule type" value="Genomic_DNA"/>
</dbReference>
<evidence type="ECO:0008006" key="3">
    <source>
        <dbReference type="Google" id="ProtNLM"/>
    </source>
</evidence>
<accession>A0A3P1CY48</accession>
<reference evidence="1 2" key="1">
    <citation type="submission" date="2018-11" db="EMBL/GenBank/DDBJ databases">
        <authorList>
            <person name="Zhou Z."/>
            <person name="Wang G."/>
        </authorList>
    </citation>
    <scope>NUCLEOTIDE SEQUENCE [LARGE SCALE GENOMIC DNA]</scope>
    <source>
        <strain evidence="1 2">KCTC42998</strain>
    </source>
</reference>
<dbReference type="RefSeq" id="WP_124905198.1">
    <property type="nucleotide sequence ID" value="NZ_RQJP01000001.1"/>
</dbReference>
<dbReference type="AlphaFoldDB" id="A0A3P1CY48"/>
<dbReference type="Proteomes" id="UP000274271">
    <property type="component" value="Unassembled WGS sequence"/>
</dbReference>
<dbReference type="OrthoDB" id="936957at2"/>
<dbReference type="Gene3D" id="2.180.10.10">
    <property type="entry name" value="RHS repeat-associated core"/>
    <property type="match status" value="1"/>
</dbReference>
<keyword evidence="2" id="KW-1185">Reference proteome</keyword>
<name>A0A3P1CY48_9BACT</name>
<sequence>MQKALTVLLFSFLTLSFTHCKKSEVDPPDPNEATCKLTAIDRGNGNQHQYTYNAAGLVSQWTIRFKGSTATEPEQVYVYTFDYNGSNQITGATITVDGKVPDQLTDWGVGSGIQCRWTNGKLTEIKDLLGTQTILTTTISYDAQDRITRFYCIPANKNEPPFEKSFTYDANGNDTYLYTEDGEKLYFEEHTYDPATKSAESLLASRGLPFDIFNLYPWKSHVLKAFKTNEFDESGKAVSPKSFQITNVVKNSRNLAVSQTIEEGGTKRLNTFTLADCD</sequence>
<evidence type="ECO:0000313" key="2">
    <source>
        <dbReference type="Proteomes" id="UP000274271"/>
    </source>
</evidence>
<dbReference type="InterPro" id="IPR006530">
    <property type="entry name" value="YD"/>
</dbReference>
<organism evidence="1 2">
    <name type="scientific">Larkinella knui</name>
    <dbReference type="NCBI Taxonomy" id="2025310"/>
    <lineage>
        <taxon>Bacteria</taxon>
        <taxon>Pseudomonadati</taxon>
        <taxon>Bacteroidota</taxon>
        <taxon>Cytophagia</taxon>
        <taxon>Cytophagales</taxon>
        <taxon>Spirosomataceae</taxon>
        <taxon>Larkinella</taxon>
    </lineage>
</organism>
<dbReference type="NCBIfam" id="TIGR01643">
    <property type="entry name" value="YD_repeat_2x"/>
    <property type="match status" value="1"/>
</dbReference>